<accession>A0A1U7CX20</accession>
<dbReference type="RefSeq" id="WP_076349837.1">
    <property type="nucleotide sequence ID" value="NZ_CP019082.1"/>
</dbReference>
<dbReference type="Gene3D" id="1.25.10.10">
    <property type="entry name" value="Leucine-rich Repeat Variant"/>
    <property type="match status" value="1"/>
</dbReference>
<sequence>MAKRASLDDKLAAVRLLRNQPTSPALVAELRKAIADRSNFLASAAAVIAGDKRLVELTPDLEAAYNRFLIDPIKNDKLCRAKVAIVEALDKMEHDRPQTFQNAARHIQLEPIWGGVEDAAVSLRASALLALARIDASGLLTLLVDALHDPLLQVSKGDPERVVRIAAAQALGYQGSEAAGLLLRLKVRAGDRDPDVISECLHGLLTISHQEHLDFVASFLDPDNEAGCEAAVMALGKSRLPEALGPLEACWRRASSPPLQEAILLAVAMLRTPEAVDRLLDFVAGEIEPHSRMALSALKIHCHDARLTERIERVVAAKGNRELKEQFERDFRTDD</sequence>
<dbReference type="Pfam" id="PF13646">
    <property type="entry name" value="HEAT_2"/>
    <property type="match status" value="1"/>
</dbReference>
<evidence type="ECO:0000313" key="1">
    <source>
        <dbReference type="EMBL" id="APW63500.1"/>
    </source>
</evidence>
<name>A0A1U7CX20_9BACT</name>
<organism evidence="1 2">
    <name type="scientific">Paludisphaera borealis</name>
    <dbReference type="NCBI Taxonomy" id="1387353"/>
    <lineage>
        <taxon>Bacteria</taxon>
        <taxon>Pseudomonadati</taxon>
        <taxon>Planctomycetota</taxon>
        <taxon>Planctomycetia</taxon>
        <taxon>Isosphaerales</taxon>
        <taxon>Isosphaeraceae</taxon>
        <taxon>Paludisphaera</taxon>
    </lineage>
</organism>
<evidence type="ECO:0000313" key="2">
    <source>
        <dbReference type="Proteomes" id="UP000186309"/>
    </source>
</evidence>
<keyword evidence="2" id="KW-1185">Reference proteome</keyword>
<protein>
    <recommendedName>
        <fullName evidence="3">HEAT repeat domain-containing protein</fullName>
    </recommendedName>
</protein>
<gene>
    <name evidence="1" type="ORF">BSF38_05071</name>
</gene>
<dbReference type="InterPro" id="IPR011989">
    <property type="entry name" value="ARM-like"/>
</dbReference>
<dbReference type="SUPFAM" id="SSF48371">
    <property type="entry name" value="ARM repeat"/>
    <property type="match status" value="1"/>
</dbReference>
<reference evidence="2" key="1">
    <citation type="submission" date="2016-12" db="EMBL/GenBank/DDBJ databases">
        <title>Comparative genomics of four Isosphaeraceae planctomycetes: a common pool of plasmids and glycoside hydrolase genes.</title>
        <authorList>
            <person name="Ivanova A."/>
        </authorList>
    </citation>
    <scope>NUCLEOTIDE SEQUENCE [LARGE SCALE GENOMIC DNA]</scope>
    <source>
        <strain evidence="2">PX4</strain>
    </source>
</reference>
<evidence type="ECO:0008006" key="3">
    <source>
        <dbReference type="Google" id="ProtNLM"/>
    </source>
</evidence>
<dbReference type="OrthoDB" id="115545at2"/>
<dbReference type="AlphaFoldDB" id="A0A1U7CX20"/>
<dbReference type="EMBL" id="CP019082">
    <property type="protein sequence ID" value="APW63500.1"/>
    <property type="molecule type" value="Genomic_DNA"/>
</dbReference>
<dbReference type="InterPro" id="IPR016024">
    <property type="entry name" value="ARM-type_fold"/>
</dbReference>
<proteinExistence type="predicted"/>
<dbReference type="KEGG" id="pbor:BSF38_05071"/>
<dbReference type="Proteomes" id="UP000186309">
    <property type="component" value="Chromosome"/>
</dbReference>